<feature type="domain" description="ABC transporter" evidence="3">
    <location>
        <begin position="5"/>
        <end position="232"/>
    </location>
</feature>
<dbReference type="PROSITE" id="PS00211">
    <property type="entry name" value="ABC_TRANSPORTER_1"/>
    <property type="match status" value="1"/>
</dbReference>
<dbReference type="InterPro" id="IPR003439">
    <property type="entry name" value="ABC_transporter-like_ATP-bd"/>
</dbReference>
<sequence length="240" mass="27172">MEAVVQLKNISHQFDERWIINDIDMEVTRGEIFGLLGPSGAGKTTLVKMMTGILTPTQGEVFVHGEKMPSLNQMKQYGFMAQSDALYQELTARENLDFFASIYHMDKKKKKKRIEEVMDMVDLLQDLDKVVENYSGGMKRRLSLAIALIHQPDLIILDEPTVGIDPVLRQSIWNELNHLRDAGVTIIVTTHVMDEAEKCDRLAMLRNGKVIASDTPDQLKAKINASTIEEVFLHYGEVEV</sequence>
<accession>A0ABY4EHE6</accession>
<evidence type="ECO:0000313" key="5">
    <source>
        <dbReference type="Proteomes" id="UP000831787"/>
    </source>
</evidence>
<dbReference type="CDD" id="cd03230">
    <property type="entry name" value="ABC_DR_subfamily_A"/>
    <property type="match status" value="1"/>
</dbReference>
<dbReference type="InterPro" id="IPR003593">
    <property type="entry name" value="AAA+_ATPase"/>
</dbReference>
<dbReference type="GO" id="GO:0005524">
    <property type="term" value="F:ATP binding"/>
    <property type="evidence" value="ECO:0007669"/>
    <property type="project" value="UniProtKB-KW"/>
</dbReference>
<keyword evidence="1" id="KW-0547">Nucleotide-binding</keyword>
<dbReference type="Proteomes" id="UP000831787">
    <property type="component" value="Chromosome"/>
</dbReference>
<dbReference type="Gene3D" id="3.40.50.300">
    <property type="entry name" value="P-loop containing nucleotide triphosphate hydrolases"/>
    <property type="match status" value="1"/>
</dbReference>
<evidence type="ECO:0000256" key="1">
    <source>
        <dbReference type="ARBA" id="ARBA00022741"/>
    </source>
</evidence>
<dbReference type="Pfam" id="PF00005">
    <property type="entry name" value="ABC_tran"/>
    <property type="match status" value="1"/>
</dbReference>
<dbReference type="SMART" id="SM00382">
    <property type="entry name" value="AAA"/>
    <property type="match status" value="1"/>
</dbReference>
<dbReference type="InterPro" id="IPR027417">
    <property type="entry name" value="P-loop_NTPase"/>
</dbReference>
<dbReference type="InterPro" id="IPR017871">
    <property type="entry name" value="ABC_transporter-like_CS"/>
</dbReference>
<keyword evidence="5" id="KW-1185">Reference proteome</keyword>
<dbReference type="PROSITE" id="PS50893">
    <property type="entry name" value="ABC_TRANSPORTER_2"/>
    <property type="match status" value="1"/>
</dbReference>
<dbReference type="EMBL" id="CP095073">
    <property type="protein sequence ID" value="UOQ43852.1"/>
    <property type="molecule type" value="Genomic_DNA"/>
</dbReference>
<proteinExistence type="predicted"/>
<dbReference type="RefSeq" id="WP_244709348.1">
    <property type="nucleotide sequence ID" value="NZ_CP095073.1"/>
</dbReference>
<evidence type="ECO:0000256" key="2">
    <source>
        <dbReference type="ARBA" id="ARBA00022840"/>
    </source>
</evidence>
<dbReference type="PANTHER" id="PTHR43038:SF3">
    <property type="entry name" value="ABC TRANSPORTER G FAMILY MEMBER 20 ISOFORM X1"/>
    <property type="match status" value="1"/>
</dbReference>
<organism evidence="4 5">
    <name type="scientific">Halobacillus salinarum</name>
    <dbReference type="NCBI Taxonomy" id="2932257"/>
    <lineage>
        <taxon>Bacteria</taxon>
        <taxon>Bacillati</taxon>
        <taxon>Bacillota</taxon>
        <taxon>Bacilli</taxon>
        <taxon>Bacillales</taxon>
        <taxon>Bacillaceae</taxon>
        <taxon>Halobacillus</taxon>
    </lineage>
</organism>
<protein>
    <submittedName>
        <fullName evidence="4">ABC transporter ATP-binding protein</fullName>
    </submittedName>
</protein>
<keyword evidence="2 4" id="KW-0067">ATP-binding</keyword>
<evidence type="ECO:0000313" key="4">
    <source>
        <dbReference type="EMBL" id="UOQ43852.1"/>
    </source>
</evidence>
<gene>
    <name evidence="4" type="ORF">MUN89_18540</name>
</gene>
<name>A0ABY4EHE6_9BACI</name>
<evidence type="ECO:0000259" key="3">
    <source>
        <dbReference type="PROSITE" id="PS50893"/>
    </source>
</evidence>
<dbReference type="PANTHER" id="PTHR43038">
    <property type="entry name" value="ATP-BINDING CASSETTE, SUB-FAMILY H, MEMBER 1"/>
    <property type="match status" value="1"/>
</dbReference>
<dbReference type="SUPFAM" id="SSF52540">
    <property type="entry name" value="P-loop containing nucleoside triphosphate hydrolases"/>
    <property type="match status" value="1"/>
</dbReference>
<reference evidence="4 5" key="1">
    <citation type="submission" date="2022-04" db="EMBL/GenBank/DDBJ databases">
        <title>Halobacillus sp. isolated from saltern.</title>
        <authorList>
            <person name="Won M."/>
            <person name="Lee C.-M."/>
            <person name="Woen H.-Y."/>
            <person name="Kwon S.-W."/>
        </authorList>
    </citation>
    <scope>NUCLEOTIDE SEQUENCE [LARGE SCALE GENOMIC DNA]</scope>
    <source>
        <strain evidence="4 5">SSBR10-3</strain>
    </source>
</reference>